<dbReference type="EMBL" id="CM026426">
    <property type="protein sequence ID" value="KAG0572542.1"/>
    <property type="molecule type" value="Genomic_DNA"/>
</dbReference>
<sequence>MMRGKPVEISAYVIRAALGFIFGVKLTDQQPSVGYQRRFAKYGLVVHDHVHYGNRVAALTPPYQVRIQALSDAIGFKQRLTFVSNDLLDHVYAAEQVGAQGEQI</sequence>
<dbReference type="Proteomes" id="UP000822688">
    <property type="component" value="Chromosome V"/>
</dbReference>
<evidence type="ECO:0000313" key="2">
    <source>
        <dbReference type="Proteomes" id="UP000822688"/>
    </source>
</evidence>
<proteinExistence type="predicted"/>
<gene>
    <name evidence="1" type="ORF">KC19_VG104100</name>
</gene>
<dbReference type="AlphaFoldDB" id="A0A8T0HNU7"/>
<organism evidence="1 2">
    <name type="scientific">Ceratodon purpureus</name>
    <name type="common">Fire moss</name>
    <name type="synonym">Dicranum purpureum</name>
    <dbReference type="NCBI Taxonomy" id="3225"/>
    <lineage>
        <taxon>Eukaryota</taxon>
        <taxon>Viridiplantae</taxon>
        <taxon>Streptophyta</taxon>
        <taxon>Embryophyta</taxon>
        <taxon>Bryophyta</taxon>
        <taxon>Bryophytina</taxon>
        <taxon>Bryopsida</taxon>
        <taxon>Dicranidae</taxon>
        <taxon>Pseudoditrichales</taxon>
        <taxon>Ditrichaceae</taxon>
        <taxon>Ceratodon</taxon>
    </lineage>
</organism>
<evidence type="ECO:0000313" key="1">
    <source>
        <dbReference type="EMBL" id="KAG0572542.1"/>
    </source>
</evidence>
<name>A0A8T0HNU7_CERPU</name>
<keyword evidence="2" id="KW-1185">Reference proteome</keyword>
<protein>
    <submittedName>
        <fullName evidence="1">Uncharacterized protein</fullName>
    </submittedName>
</protein>
<comment type="caution">
    <text evidence="1">The sequence shown here is derived from an EMBL/GenBank/DDBJ whole genome shotgun (WGS) entry which is preliminary data.</text>
</comment>
<reference evidence="1" key="1">
    <citation type="submission" date="2020-06" db="EMBL/GenBank/DDBJ databases">
        <title>WGS assembly of Ceratodon purpureus strain R40.</title>
        <authorList>
            <person name="Carey S.B."/>
            <person name="Jenkins J."/>
            <person name="Shu S."/>
            <person name="Lovell J.T."/>
            <person name="Sreedasyam A."/>
            <person name="Maumus F."/>
            <person name="Tiley G.P."/>
            <person name="Fernandez-Pozo N."/>
            <person name="Barry K."/>
            <person name="Chen C."/>
            <person name="Wang M."/>
            <person name="Lipzen A."/>
            <person name="Daum C."/>
            <person name="Saski C.A."/>
            <person name="Payton A.C."/>
            <person name="Mcbreen J.C."/>
            <person name="Conrad R.E."/>
            <person name="Kollar L.M."/>
            <person name="Olsson S."/>
            <person name="Huttunen S."/>
            <person name="Landis J.B."/>
            <person name="Wickett N.J."/>
            <person name="Johnson M.G."/>
            <person name="Rensing S.A."/>
            <person name="Grimwood J."/>
            <person name="Schmutz J."/>
            <person name="Mcdaniel S.F."/>
        </authorList>
    </citation>
    <scope>NUCLEOTIDE SEQUENCE</scope>
    <source>
        <strain evidence="1">R40</strain>
    </source>
</reference>
<accession>A0A8T0HNU7</accession>